<dbReference type="PANTHER" id="PTHR43329">
    <property type="entry name" value="EPOXIDE HYDROLASE"/>
    <property type="match status" value="1"/>
</dbReference>
<dbReference type="Gene3D" id="3.40.50.1820">
    <property type="entry name" value="alpha/beta hydrolase"/>
    <property type="match status" value="1"/>
</dbReference>
<evidence type="ECO:0000256" key="2">
    <source>
        <dbReference type="SAM" id="MobiDB-lite"/>
    </source>
</evidence>
<feature type="compositionally biased region" description="Pro residues" evidence="2">
    <location>
        <begin position="318"/>
        <end position="333"/>
    </location>
</feature>
<evidence type="ECO:0000256" key="1">
    <source>
        <dbReference type="ARBA" id="ARBA00022801"/>
    </source>
</evidence>
<evidence type="ECO:0000313" key="4">
    <source>
        <dbReference type="EMBL" id="PTW44649.1"/>
    </source>
</evidence>
<dbReference type="InterPro" id="IPR029058">
    <property type="entry name" value="AB_hydrolase_fold"/>
</dbReference>
<gene>
    <name evidence="4" type="ORF">C8J25_10978</name>
</gene>
<dbReference type="InterPro" id="IPR000639">
    <property type="entry name" value="Epox_hydrolase-like"/>
</dbReference>
<dbReference type="AlphaFoldDB" id="A0A2T5TZH1"/>
<evidence type="ECO:0000313" key="5">
    <source>
        <dbReference type="Proteomes" id="UP000244013"/>
    </source>
</evidence>
<dbReference type="PRINTS" id="PR00111">
    <property type="entry name" value="ABHYDROLASE"/>
</dbReference>
<reference evidence="4 5" key="1">
    <citation type="submission" date="2018-04" db="EMBL/GenBank/DDBJ databases">
        <title>Genomic Encyclopedia of Type Strains, Phase III (KMG-III): the genomes of soil and plant-associated and newly described type strains.</title>
        <authorList>
            <person name="Whitman W."/>
        </authorList>
    </citation>
    <scope>NUCLEOTIDE SEQUENCE [LARGE SCALE GENOMIC DNA]</scope>
    <source>
        <strain evidence="4 5">MA-olki</strain>
    </source>
</reference>
<dbReference type="GO" id="GO:0016787">
    <property type="term" value="F:hydrolase activity"/>
    <property type="evidence" value="ECO:0007669"/>
    <property type="project" value="UniProtKB-KW"/>
</dbReference>
<evidence type="ECO:0000259" key="3">
    <source>
        <dbReference type="Pfam" id="PF00561"/>
    </source>
</evidence>
<organism evidence="4 5">
    <name type="scientific">Sphingomonas faeni</name>
    <dbReference type="NCBI Taxonomy" id="185950"/>
    <lineage>
        <taxon>Bacteria</taxon>
        <taxon>Pseudomonadati</taxon>
        <taxon>Pseudomonadota</taxon>
        <taxon>Alphaproteobacteria</taxon>
        <taxon>Sphingomonadales</taxon>
        <taxon>Sphingomonadaceae</taxon>
        <taxon>Sphingomonas</taxon>
    </lineage>
</organism>
<dbReference type="InterPro" id="IPR000073">
    <property type="entry name" value="AB_hydrolase_1"/>
</dbReference>
<feature type="region of interest" description="Disordered" evidence="2">
    <location>
        <begin position="305"/>
        <end position="353"/>
    </location>
</feature>
<dbReference type="SUPFAM" id="SSF53474">
    <property type="entry name" value="alpha/beta-Hydrolases"/>
    <property type="match status" value="1"/>
</dbReference>
<sequence length="353" mass="38415">MSDLQRIALSTGVELDVAISGEPANPLVILLHGFPESHRTWRDIAPDLARDHYVIAPDQRGFARSSKPEGVDSYTPDKIVADLIALADHLKIDRFTLVGHDWGGAVAWMAALRHPERIAKLVIINAPHPLVFQRTMFDDLEQRAASQYIRAFRNPDLEKHIAAIGLETFFDTSFSKHADLAAMAEDKAAYLDEWGQPGAITGMLNWYRASAILVPEMDETPPRPAFLDAPFPPTAMPVLVIWGMQDSALLPSQLDLGDYVPDLTIEKIDAGHFVPWQKPDAVIAAMRRWGIGALSILPRKGEVAGACQTEGAERETPAPCPPPPSPSAPPPPCGGGSENLLADPYSTEPSPPV</sequence>
<dbReference type="EMBL" id="QAYE01000009">
    <property type="protein sequence ID" value="PTW44649.1"/>
    <property type="molecule type" value="Genomic_DNA"/>
</dbReference>
<protein>
    <submittedName>
        <fullName evidence="4">Pimeloyl-ACP methyl ester carboxylesterase</fullName>
    </submittedName>
</protein>
<comment type="caution">
    <text evidence="4">The sequence shown here is derived from an EMBL/GenBank/DDBJ whole genome shotgun (WGS) entry which is preliminary data.</text>
</comment>
<keyword evidence="1" id="KW-0378">Hydrolase</keyword>
<proteinExistence type="predicted"/>
<accession>A0A2T5TZH1</accession>
<dbReference type="PRINTS" id="PR00412">
    <property type="entry name" value="EPOXHYDRLASE"/>
</dbReference>
<dbReference type="Proteomes" id="UP000244013">
    <property type="component" value="Unassembled WGS sequence"/>
</dbReference>
<dbReference type="Pfam" id="PF00561">
    <property type="entry name" value="Abhydrolase_1"/>
    <property type="match status" value="1"/>
</dbReference>
<feature type="domain" description="AB hydrolase-1" evidence="3">
    <location>
        <begin position="26"/>
        <end position="279"/>
    </location>
</feature>
<name>A0A2T5TZH1_9SPHN</name>